<protein>
    <recommendedName>
        <fullName evidence="1">MULE transposase domain-containing protein</fullName>
    </recommendedName>
</protein>
<dbReference type="AlphaFoldDB" id="A0A8S9Y3F1"/>
<evidence type="ECO:0000313" key="2">
    <source>
        <dbReference type="EMBL" id="KAF6215693.1"/>
    </source>
</evidence>
<keyword evidence="3" id="KW-1185">Reference proteome</keyword>
<dbReference type="Pfam" id="PF10551">
    <property type="entry name" value="MULE"/>
    <property type="match status" value="1"/>
</dbReference>
<reference evidence="2" key="1">
    <citation type="journal article" date="2021" name="Mol. Ecol. Resour.">
        <title>Apolygus lucorum genome provides insights into omnivorousness and mesophyll feeding.</title>
        <authorList>
            <person name="Liu Y."/>
            <person name="Liu H."/>
            <person name="Wang H."/>
            <person name="Huang T."/>
            <person name="Liu B."/>
            <person name="Yang B."/>
            <person name="Yin L."/>
            <person name="Li B."/>
            <person name="Zhang Y."/>
            <person name="Zhang S."/>
            <person name="Jiang F."/>
            <person name="Zhang X."/>
            <person name="Ren Y."/>
            <person name="Wang B."/>
            <person name="Wang S."/>
            <person name="Lu Y."/>
            <person name="Wu K."/>
            <person name="Fan W."/>
            <person name="Wang G."/>
        </authorList>
    </citation>
    <scope>NUCLEOTIDE SEQUENCE</scope>
    <source>
        <strain evidence="2">12Hb</strain>
    </source>
</reference>
<dbReference type="EMBL" id="WIXP02000001">
    <property type="protein sequence ID" value="KAF6215693.1"/>
    <property type="molecule type" value="Genomic_DNA"/>
</dbReference>
<name>A0A8S9Y3F1_APOLU</name>
<sequence>MREQSRSVPGSNLINNMFINNDIVGISVSLITSIVRSTIDEFPEANVDFKDVLNLRRVAYSAKRRKLGSRIPQSRQEVLTALRLMNTKTSKGEEMLLHVDETYEFVVFSSPTNLLCLSNSPAIFMDGTFDYAPKHFTQLYTLHGYNDAGLFIPLVFCLLPDKKESTYEKLFHAVTEKSSDIGFQLQPPNCVADFEKAVHNAAKKVWPTTNVRGCKFHLAQAWFRKIQNLGLVTEYKDEDSEIGDWLRWSFGLPMVNPAEASEAFCDWIINAPSDKAHRYGQYIHDTYIGDASSYPPEMWASRAFEEEFKNEGRSFDVLEPIFVQLDHYTKKLNELDRKMMDAILDDEKTTDEALDEEAEKVDEYQMMSRREQEHDGEQRTTDLEALMNFIKAEVDNEERIQLAHGFTLGKERGSKCKQPESGESIPTTATILSVEKSKSRSKPPYCIFCERKHESRDCIKAQLMDFGVKRELVHKRNACYICLKQNHRAAKCRAFVRCIVCTRKHHPVMCTKIKMTTRSKGEHDFLNKNVSLANLTIPEQQTLKTIGTSGDGSVPIRSCVSNTLTNIELYMSEERKTHTVDPSTFPTRPLHVRRTRYRRNRVEVVAKVPQVSKNPEEVQNRLSGKSCSTRGRQAQRVEGRRVGAEVSMEEGASILLSAGKPKPRPGRVKIPHRRLVAPCALWAGGCCGHSTENLGWLTCAI</sequence>
<feature type="domain" description="MULE transposase" evidence="1">
    <location>
        <begin position="123"/>
        <end position="220"/>
    </location>
</feature>
<comment type="caution">
    <text evidence="2">The sequence shown here is derived from an EMBL/GenBank/DDBJ whole genome shotgun (WGS) entry which is preliminary data.</text>
</comment>
<dbReference type="InterPro" id="IPR018289">
    <property type="entry name" value="MULE_transposase_dom"/>
</dbReference>
<gene>
    <name evidence="2" type="ORF">GE061_000024</name>
</gene>
<dbReference type="OrthoDB" id="5967017at2759"/>
<evidence type="ECO:0000259" key="1">
    <source>
        <dbReference type="Pfam" id="PF10551"/>
    </source>
</evidence>
<accession>A0A8S9Y3F1</accession>
<organism evidence="2 3">
    <name type="scientific">Apolygus lucorum</name>
    <name type="common">Small green plant bug</name>
    <name type="synonym">Lygocoris lucorum</name>
    <dbReference type="NCBI Taxonomy" id="248454"/>
    <lineage>
        <taxon>Eukaryota</taxon>
        <taxon>Metazoa</taxon>
        <taxon>Ecdysozoa</taxon>
        <taxon>Arthropoda</taxon>
        <taxon>Hexapoda</taxon>
        <taxon>Insecta</taxon>
        <taxon>Pterygota</taxon>
        <taxon>Neoptera</taxon>
        <taxon>Paraneoptera</taxon>
        <taxon>Hemiptera</taxon>
        <taxon>Heteroptera</taxon>
        <taxon>Panheteroptera</taxon>
        <taxon>Cimicomorpha</taxon>
        <taxon>Miridae</taxon>
        <taxon>Mirini</taxon>
        <taxon>Apolygus</taxon>
    </lineage>
</organism>
<evidence type="ECO:0000313" key="3">
    <source>
        <dbReference type="Proteomes" id="UP000466442"/>
    </source>
</evidence>
<dbReference type="PANTHER" id="PTHR47331">
    <property type="entry name" value="PHD-TYPE DOMAIN-CONTAINING PROTEIN"/>
    <property type="match status" value="1"/>
</dbReference>
<dbReference type="Proteomes" id="UP000466442">
    <property type="component" value="Linkage Group LG1"/>
</dbReference>
<proteinExistence type="predicted"/>